<evidence type="ECO:0000259" key="6">
    <source>
        <dbReference type="Pfam" id="PF03632"/>
    </source>
</evidence>
<dbReference type="Gene3D" id="2.60.420.10">
    <property type="entry name" value="Maltose phosphorylase, domain 3"/>
    <property type="match status" value="1"/>
</dbReference>
<evidence type="ECO:0000259" key="8">
    <source>
        <dbReference type="Pfam" id="PF03636"/>
    </source>
</evidence>
<dbReference type="AlphaFoldDB" id="A0A1G5CW08"/>
<dbReference type="SUPFAM" id="SSF48208">
    <property type="entry name" value="Six-hairpin glycosidases"/>
    <property type="match status" value="1"/>
</dbReference>
<evidence type="ECO:0000313" key="10">
    <source>
        <dbReference type="Proteomes" id="UP000183047"/>
    </source>
</evidence>
<dbReference type="Gene3D" id="1.50.10.10">
    <property type="match status" value="1"/>
</dbReference>
<evidence type="ECO:0000259" key="7">
    <source>
        <dbReference type="Pfam" id="PF03633"/>
    </source>
</evidence>
<proteinExistence type="inferred from homology"/>
<dbReference type="InterPro" id="IPR005196">
    <property type="entry name" value="Glyco_hydro_65_N"/>
</dbReference>
<evidence type="ECO:0000256" key="3">
    <source>
        <dbReference type="ARBA" id="ARBA00022679"/>
    </source>
</evidence>
<evidence type="ECO:0000256" key="2">
    <source>
        <dbReference type="ARBA" id="ARBA00022676"/>
    </source>
</evidence>
<evidence type="ECO:0000313" key="9">
    <source>
        <dbReference type="EMBL" id="SCY06451.1"/>
    </source>
</evidence>
<dbReference type="InterPro" id="IPR012341">
    <property type="entry name" value="6hp_glycosidase-like_sf"/>
</dbReference>
<keyword evidence="2" id="KW-0328">Glycosyltransferase</keyword>
<evidence type="ECO:0000256" key="4">
    <source>
        <dbReference type="PIRSR" id="PIRSR036289-50"/>
    </source>
</evidence>
<evidence type="ECO:0000256" key="1">
    <source>
        <dbReference type="ARBA" id="ARBA00006768"/>
    </source>
</evidence>
<feature type="domain" description="Glycoside hydrolase family 65 N-terminal" evidence="8">
    <location>
        <begin position="8"/>
        <end position="262"/>
    </location>
</feature>
<dbReference type="InterPro" id="IPR017045">
    <property type="entry name" value="Malt_Pase/Glycosyl_Hdrlase"/>
</dbReference>
<dbReference type="GO" id="GO:0016757">
    <property type="term" value="F:glycosyltransferase activity"/>
    <property type="evidence" value="ECO:0007669"/>
    <property type="project" value="UniProtKB-KW"/>
</dbReference>
<dbReference type="InterPro" id="IPR011013">
    <property type="entry name" value="Gal_mutarotase_sf_dom"/>
</dbReference>
<protein>
    <submittedName>
        <fullName evidence="9">Alpha,alpha-trehalose phosphorylase</fullName>
    </submittedName>
</protein>
<keyword evidence="10" id="KW-1185">Reference proteome</keyword>
<dbReference type="GO" id="GO:0004553">
    <property type="term" value="F:hydrolase activity, hydrolyzing O-glycosyl compounds"/>
    <property type="evidence" value="ECO:0007669"/>
    <property type="project" value="TreeGrafter"/>
</dbReference>
<accession>A0A1G5CW08</accession>
<dbReference type="Proteomes" id="UP000183047">
    <property type="component" value="Unassembled WGS sequence"/>
</dbReference>
<gene>
    <name evidence="9" type="ORF">SAMN02910451_01250</name>
</gene>
<comment type="similarity">
    <text evidence="1">Belongs to the glycosyl hydrolase 65 family.</text>
</comment>
<feature type="domain" description="Glycoside hydrolase family 65 central catalytic" evidence="6">
    <location>
        <begin position="321"/>
        <end position="679"/>
    </location>
</feature>
<dbReference type="SUPFAM" id="SSF74650">
    <property type="entry name" value="Galactose mutarotase-like"/>
    <property type="match status" value="1"/>
</dbReference>
<feature type="domain" description="Glycoside hydrolase family 65 C-terminal" evidence="7">
    <location>
        <begin position="689"/>
        <end position="741"/>
    </location>
</feature>
<organism evidence="9 10">
    <name type="scientific">Butyrivibrio hungatei</name>
    <dbReference type="NCBI Taxonomy" id="185008"/>
    <lineage>
        <taxon>Bacteria</taxon>
        <taxon>Bacillati</taxon>
        <taxon>Bacillota</taxon>
        <taxon>Clostridia</taxon>
        <taxon>Lachnospirales</taxon>
        <taxon>Lachnospiraceae</taxon>
        <taxon>Butyrivibrio</taxon>
    </lineage>
</organism>
<dbReference type="Gene3D" id="2.70.98.40">
    <property type="entry name" value="Glycoside hydrolase, family 65, N-terminal domain"/>
    <property type="match status" value="1"/>
</dbReference>
<name>A0A1G5CW08_9FIRM</name>
<dbReference type="Pfam" id="PF03632">
    <property type="entry name" value="Glyco_hydro_65m"/>
    <property type="match status" value="1"/>
</dbReference>
<keyword evidence="3" id="KW-0808">Transferase</keyword>
<dbReference type="InterPro" id="IPR005195">
    <property type="entry name" value="Glyco_hydro_65_M"/>
</dbReference>
<dbReference type="InterPro" id="IPR037018">
    <property type="entry name" value="GH65_N"/>
</dbReference>
<evidence type="ECO:0000256" key="5">
    <source>
        <dbReference type="PIRSR" id="PIRSR036289-51"/>
    </source>
</evidence>
<dbReference type="InterPro" id="IPR008928">
    <property type="entry name" value="6-hairpin_glycosidase_sf"/>
</dbReference>
<feature type="binding site" evidence="5">
    <location>
        <begin position="354"/>
        <end position="355"/>
    </location>
    <ligand>
        <name>substrate</name>
    </ligand>
</feature>
<dbReference type="GO" id="GO:0005975">
    <property type="term" value="P:carbohydrate metabolic process"/>
    <property type="evidence" value="ECO:0007669"/>
    <property type="project" value="InterPro"/>
</dbReference>
<reference evidence="10" key="1">
    <citation type="submission" date="2016-10" db="EMBL/GenBank/DDBJ databases">
        <authorList>
            <person name="Varghese N."/>
            <person name="Submissions S."/>
        </authorList>
    </citation>
    <scope>NUCLEOTIDE SEQUENCE [LARGE SCALE GENOMIC DNA]</scope>
    <source>
        <strain evidence="10">XBD2006</strain>
    </source>
</reference>
<dbReference type="OrthoDB" id="9758855at2"/>
<dbReference type="RefSeq" id="WP_074461921.1">
    <property type="nucleotide sequence ID" value="NZ_FMUR01000007.1"/>
</dbReference>
<feature type="binding site" evidence="5">
    <location>
        <begin position="592"/>
        <end position="593"/>
    </location>
    <ligand>
        <name>substrate</name>
    </ligand>
</feature>
<dbReference type="InterPro" id="IPR005194">
    <property type="entry name" value="Glyco_hydro_65_C"/>
</dbReference>
<sequence length="751" mass="85056">MKRIITRQENFEEKEVNLHEALFSNANGYIGVRGNVEEGVPNGWNTMRGTYINGVYEIIPMKQAESLCNLIEKKQTMLNVADTQTICLIADGDVFDLTTGKIIVNERVLDMEQGVTRRHVIWVSPDGKEIELSVTRMTSFLIPSLFTIEYNVKALNFDGLIEIKSYHIADVKNYSNPDDPRLADDSGALLNVDVVKWREDMSVAVSSTKVSGISVASAVSHRLRLPGKAEISYGKEEGRTLYHVKAEVKQGEELSLIKYSTFSDSVREDDPEEFARETLKEAMRGNLADIYEKQKEYVTEFFDNSEMEIDGDEELGQAVNFNMYQLFQSATRDKHCSIAAKGLSGEGYEGHYFWDTEMYVAPFFILTNPELAKNILQYRYGILDKARENAALLGHKKGALYPWRTITGEECSGYFPSGTAAYHINGAIAYTIVQYYLTTGDIDFMFDQGEEMLLETARLWFDVGNYDRAGHFVINEVTGPDEYTCMTDNNYYTNCCAAYNMSMAVSFAEKHSSSKRVKELLDKLGVTTKELKEIKMAAEKMYLPYDEELGINPQDDSFLQKPVWDLKNTPREEFPLLLHYHPLHLYRYQVCKQADTVLAYFLFEDGQSKEVMKKSFEYYEKITTHDSSLSTCVFSIVASRLGMHKKAVEYFGDSIKLDLLNTHNNSGDGVHTANMGGSYMAIVNGFAGLRITAEGISVDPFLPSGWKKYSFKIRYKKSLLKFTVSKSGAVCEVLEGDKIVVKGVNEMRYGK</sequence>
<dbReference type="Pfam" id="PF03633">
    <property type="entry name" value="Glyco_hydro_65C"/>
    <property type="match status" value="1"/>
</dbReference>
<dbReference type="GO" id="GO:0030246">
    <property type="term" value="F:carbohydrate binding"/>
    <property type="evidence" value="ECO:0007669"/>
    <property type="project" value="InterPro"/>
</dbReference>
<dbReference type="PANTHER" id="PTHR11051">
    <property type="entry name" value="GLYCOSYL HYDROLASE-RELATED"/>
    <property type="match status" value="1"/>
</dbReference>
<dbReference type="PIRSF" id="PIRSF036289">
    <property type="entry name" value="Glycosyl_hydrolase_malt_phosph"/>
    <property type="match status" value="1"/>
</dbReference>
<dbReference type="EMBL" id="FMUR01000007">
    <property type="protein sequence ID" value="SCY06451.1"/>
    <property type="molecule type" value="Genomic_DNA"/>
</dbReference>
<dbReference type="Pfam" id="PF03636">
    <property type="entry name" value="Glyco_hydro_65N"/>
    <property type="match status" value="1"/>
</dbReference>
<feature type="active site" description="Proton donor" evidence="4">
    <location>
        <position position="482"/>
    </location>
</feature>
<dbReference type="PANTHER" id="PTHR11051:SF8">
    <property type="entry name" value="PROTEIN-GLUCOSYLGALACTOSYLHYDROXYLYSINE GLUCOSIDASE"/>
    <property type="match status" value="1"/>
</dbReference>